<evidence type="ECO:0000256" key="1">
    <source>
        <dbReference type="SAM" id="SignalP"/>
    </source>
</evidence>
<dbReference type="Proteomes" id="UP000316371">
    <property type="component" value="Unassembled WGS sequence"/>
</dbReference>
<name>A0A553EB25_9FLAO</name>
<feature type="chain" id="PRO_5022215373" evidence="1">
    <location>
        <begin position="22"/>
        <end position="671"/>
    </location>
</feature>
<dbReference type="Gene3D" id="2.60.40.3140">
    <property type="match status" value="1"/>
</dbReference>
<evidence type="ECO:0000313" key="4">
    <source>
        <dbReference type="EMBL" id="TRX42274.1"/>
    </source>
</evidence>
<dbReference type="Gene3D" id="3.10.620.30">
    <property type="match status" value="1"/>
</dbReference>
<dbReference type="Pfam" id="PF12969">
    <property type="entry name" value="DUF3857"/>
    <property type="match status" value="1"/>
</dbReference>
<keyword evidence="1" id="KW-0732">Signal</keyword>
<dbReference type="InterPro" id="IPR002931">
    <property type="entry name" value="Transglutaminase-like"/>
</dbReference>
<keyword evidence="5" id="KW-1185">Reference proteome</keyword>
<reference evidence="4 5" key="1">
    <citation type="submission" date="2019-07" db="EMBL/GenBank/DDBJ databases">
        <title>Novel species of Flavobacterium.</title>
        <authorList>
            <person name="Liu Q."/>
            <person name="Xin Y.-H."/>
        </authorList>
    </citation>
    <scope>NUCLEOTIDE SEQUENCE [LARGE SCALE GENOMIC DNA]</scope>
    <source>
        <strain evidence="4 5">LB1R34</strain>
    </source>
</reference>
<feature type="signal peptide" evidence="1">
    <location>
        <begin position="1"/>
        <end position="21"/>
    </location>
</feature>
<dbReference type="RefSeq" id="WP_144255281.1">
    <property type="nucleotide sequence ID" value="NZ_VJZT01000002.1"/>
</dbReference>
<feature type="domain" description="Transglutaminase-like" evidence="2">
    <location>
        <begin position="323"/>
        <end position="395"/>
    </location>
</feature>
<evidence type="ECO:0000259" key="2">
    <source>
        <dbReference type="Pfam" id="PF01841"/>
    </source>
</evidence>
<dbReference type="InterPro" id="IPR024618">
    <property type="entry name" value="DUF3857"/>
</dbReference>
<sequence>MSLNKSVLLLLLLSVCLQSNAQEFKLGKVSIAELQQKQHPKDTTAVAAILFEKGEVHFEFTQDNGFTMVTEVATRIKIYKKEGYDFSNQKVAYYIGGSTKENVSFTDAATYNLVDGKIEKTKLKSDGEFNEKVNRYWGQVKIALPNVKVGSVIEFKYTVKSSRYGSLQDWQFQNSIPVNYSEFKTYIPEYYSYKPSMKGFITPKVTEEKKQKTINYSYREPAEPGSAITTSSSQEKLEFQETKTTYVAENLPALKEEAFVNNINNYASSVSHELSVIKYPNRPYEYYSTDWAAVTKTIYDYDDFGPELNKTGYFEDDLKIVLAGLNTTDEKISALLNYVKNAVKWNDYTGYSCNDGVKKAYKDKTGNVAEINLMLTAMLRYAGLTANPVLVSTRSNGIALFPNRTAFNYVIAAVETPQGVVLLDATDKFAMPNVLPFRALNWVGRLIRKDGTSQEIDLMPKVASMDTIAMNYTVDANGQISGKLREQKTDHEALLFRKNADAVTADMYLEKLENEYKKIEISDYVRANEKELQLPVSETFAFKGANLCEIIGGKIYISPLLFFAKEQNPFKQEVREYPVDFGYPFLEKYAINITIPDGYEVETLPVAAILKMQDDLGAFKFMTNVSGNIIQIAMTHQINTPIISSEYYPMLKDYYQGMLAKQSEKIILKKI</sequence>
<accession>A0A553EB25</accession>
<proteinExistence type="predicted"/>
<dbReference type="Pfam" id="PF01841">
    <property type="entry name" value="Transglut_core"/>
    <property type="match status" value="1"/>
</dbReference>
<protein>
    <submittedName>
        <fullName evidence="4">DUF3857 domain-containing protein</fullName>
    </submittedName>
</protein>
<comment type="caution">
    <text evidence="4">The sequence shown here is derived from an EMBL/GenBank/DDBJ whole genome shotgun (WGS) entry which is preliminary data.</text>
</comment>
<dbReference type="AlphaFoldDB" id="A0A553EB25"/>
<feature type="domain" description="DUF3857" evidence="3">
    <location>
        <begin position="68"/>
        <end position="220"/>
    </location>
</feature>
<dbReference type="EMBL" id="VJZT01000002">
    <property type="protein sequence ID" value="TRX42274.1"/>
    <property type="molecule type" value="Genomic_DNA"/>
</dbReference>
<dbReference type="Gene3D" id="2.60.120.1130">
    <property type="match status" value="1"/>
</dbReference>
<evidence type="ECO:0000259" key="3">
    <source>
        <dbReference type="Pfam" id="PF12969"/>
    </source>
</evidence>
<dbReference type="OrthoDB" id="98874at2"/>
<evidence type="ECO:0000313" key="5">
    <source>
        <dbReference type="Proteomes" id="UP000316371"/>
    </source>
</evidence>
<gene>
    <name evidence="4" type="ORF">FNW21_03175</name>
</gene>
<organism evidence="4 5">
    <name type="scientific">Flavobacterium restrictum</name>
    <dbReference type="NCBI Taxonomy" id="2594428"/>
    <lineage>
        <taxon>Bacteria</taxon>
        <taxon>Pseudomonadati</taxon>
        <taxon>Bacteroidota</taxon>
        <taxon>Flavobacteriia</taxon>
        <taxon>Flavobacteriales</taxon>
        <taxon>Flavobacteriaceae</taxon>
        <taxon>Flavobacterium</taxon>
    </lineage>
</organism>